<reference evidence="3" key="1">
    <citation type="submission" date="2021-02" db="EMBL/GenBank/DDBJ databases">
        <authorList>
            <person name="Dougan E. K."/>
            <person name="Rhodes N."/>
            <person name="Thang M."/>
            <person name="Chan C."/>
        </authorList>
    </citation>
    <scope>NUCLEOTIDE SEQUENCE</scope>
</reference>
<feature type="domain" description="Reverse transcriptase Ty1/copia-type" evidence="2">
    <location>
        <begin position="741"/>
        <end position="984"/>
    </location>
</feature>
<name>A0A812SJ09_9DINO</name>
<dbReference type="OrthoDB" id="422664at2759"/>
<evidence type="ECO:0000313" key="3">
    <source>
        <dbReference type="EMBL" id="CAE7485811.1"/>
    </source>
</evidence>
<proteinExistence type="predicted"/>
<dbReference type="Gene3D" id="3.30.420.10">
    <property type="entry name" value="Ribonuclease H-like superfamily/Ribonuclease H"/>
    <property type="match status" value="1"/>
</dbReference>
<comment type="caution">
    <text evidence="3">The sequence shown here is derived from an EMBL/GenBank/DDBJ whole genome shotgun (WGS) entry which is preliminary data.</text>
</comment>
<protein>
    <submittedName>
        <fullName evidence="3">GIP protein</fullName>
    </submittedName>
</protein>
<feature type="region of interest" description="Disordered" evidence="1">
    <location>
        <begin position="481"/>
        <end position="502"/>
    </location>
</feature>
<dbReference type="InterPro" id="IPR036397">
    <property type="entry name" value="RNaseH_sf"/>
</dbReference>
<organism evidence="3 4">
    <name type="scientific">Symbiodinium natans</name>
    <dbReference type="NCBI Taxonomy" id="878477"/>
    <lineage>
        <taxon>Eukaryota</taxon>
        <taxon>Sar</taxon>
        <taxon>Alveolata</taxon>
        <taxon>Dinophyceae</taxon>
        <taxon>Suessiales</taxon>
        <taxon>Symbiodiniaceae</taxon>
        <taxon>Symbiodinium</taxon>
    </lineage>
</organism>
<keyword evidence="4" id="KW-1185">Reference proteome</keyword>
<feature type="compositionally biased region" description="Polar residues" evidence="1">
    <location>
        <begin position="1334"/>
        <end position="1346"/>
    </location>
</feature>
<dbReference type="EMBL" id="CAJNDS010002460">
    <property type="protein sequence ID" value="CAE7485811.1"/>
    <property type="molecule type" value="Genomic_DNA"/>
</dbReference>
<dbReference type="InterPro" id="IPR013103">
    <property type="entry name" value="RVT_2"/>
</dbReference>
<evidence type="ECO:0000256" key="1">
    <source>
        <dbReference type="SAM" id="MobiDB-lite"/>
    </source>
</evidence>
<dbReference type="SUPFAM" id="SSF56672">
    <property type="entry name" value="DNA/RNA polymerases"/>
    <property type="match status" value="1"/>
</dbReference>
<dbReference type="Proteomes" id="UP000604046">
    <property type="component" value="Unassembled WGS sequence"/>
</dbReference>
<sequence>MELPGVPAEELEEDWLETYDEDGELGEVAEDKELEAQEKEWERVLGDLKKPMEFQVLRFAIPMEKHRGREILEAVQEIYVTLKSWGMPLSRIHTDRAKEFRTKSLRKWCRERDVYQTFTEGVAPSQNAVAENGVKWLKSKARLLLQAGDVEKRYWPCAMKEACDGHNRRMLARPERAIRFGSVVWIKSKKGHGPFDPRWERGTYMGPTEDVRGGHVVLLEDGTWLRTLHVRLVRDEEYVEKEAPEYEADWVRPSQRLREKTTVKGPEIKAAKVYRAMPRSQLVEKLLASEIWTSKEAVAKRPQLRGVPCHDDEMAYMTLGAYQHGGIVNITNATTKYEEVVRVASALLHHDFPGKDFTSIALVKNAVMPMHRDSFNKKGSNNLVSPLQVAKGSGVWQEMKVGDEFKGKYEPRWHNGKEVPGQVVELNRPQEVNPSRLHEPVVGEKGPRTLVVGFTIAAWHKLDPEAIDYLRELGCWPEKQPGEDDAAASCPVGPEKGLGGEREDELVIPGGRVSLKTKWSMSYKPEEARNEEKAFEPVPNMPLPKEEREWLEQRARALRAFIVQEAMCADQREEEGEDADESMNEKVVDAEEELDFVEEILSEDMVVQEERSLEAINQRKIRIAKMAADITTENVEDILKDLKEPLTVTHTVALPEVKAHLPVWIPSIAKEVNHLKGNGTLVPIPLQEAKRLQDRGEITLVPAKTVHTVKPPDAAVIKDKEECEEEKPQDLAGKEHPGSVDDLSFFKRKTRLVICGNYIKGDTEVFTTAASAESLRCGLAFAAQRNWEAAVTDITSAFTLTPMSESSVHYAITVPKVVVDAGCAQPNTAYLVERLLYGLKEAPRLWGNFRDRRIKGAKVRVGQRECKFVQMETDPAVWRLVPVGDEEETIALMIIYVDDVMFLGGREEVKSMYTWLTKGDDGEDGWKCSELEWVGKRPVRYLGMEVQSRVCEGRRHYHVSQGGYIADLIREYGMEHDKPAQVPATKDLIPHWEEGDEEGSETDEELIRAAQTAAGELLWLATRTRPDISFATSHVCAMATKNAAAATRLAHHVRRYLLNTQDMGLVYCGSQQAVETFSDASYAPGGGKSFGCSAAELYELIAAYQLGLGIQAWASEVQASVPQAVKVDNTAALGLASTAPGTWKTRHLRVRARFLRQEVSAQRVTLHHEPGEGQPADLGTKPVPAPRLSVLRGLWNMVTVEDFAQGHKEGRMSQVTVTPRLEAVKIMALMVVLTMAQGAKAEKMHKSPTELDGSVEFYVCVGICGVALVAIWELVKMIMGWLLGIHDETTVQRAKRLLRIRDQTARALHQELKNLEPELATRTPEAEVHKAVTASETTPSTTSGQGTFRVDAPDEVITDSQAARLRLDFSMEIEYMFTLDVMD</sequence>
<evidence type="ECO:0000259" key="2">
    <source>
        <dbReference type="Pfam" id="PF07727"/>
    </source>
</evidence>
<dbReference type="Pfam" id="PF07727">
    <property type="entry name" value="RVT_2"/>
    <property type="match status" value="1"/>
</dbReference>
<dbReference type="InterPro" id="IPR043502">
    <property type="entry name" value="DNA/RNA_pol_sf"/>
</dbReference>
<dbReference type="SUPFAM" id="SSF53098">
    <property type="entry name" value="Ribonuclease H-like"/>
    <property type="match status" value="1"/>
</dbReference>
<dbReference type="GO" id="GO:0003676">
    <property type="term" value="F:nucleic acid binding"/>
    <property type="evidence" value="ECO:0007669"/>
    <property type="project" value="InterPro"/>
</dbReference>
<gene>
    <name evidence="3" type="primary">GIP</name>
    <name evidence="3" type="ORF">SNAT2548_LOCUS27254</name>
</gene>
<evidence type="ECO:0000313" key="4">
    <source>
        <dbReference type="Proteomes" id="UP000604046"/>
    </source>
</evidence>
<dbReference type="InterPro" id="IPR012337">
    <property type="entry name" value="RNaseH-like_sf"/>
</dbReference>
<accession>A0A812SJ09</accession>
<feature type="region of interest" description="Disordered" evidence="1">
    <location>
        <begin position="1323"/>
        <end position="1351"/>
    </location>
</feature>